<comment type="caution">
    <text evidence="3">The sequence shown here is derived from an EMBL/GenBank/DDBJ whole genome shotgun (WGS) entry which is preliminary data.</text>
</comment>
<dbReference type="Proteomes" id="UP000177306">
    <property type="component" value="Unassembled WGS sequence"/>
</dbReference>
<dbReference type="HAMAP" id="MF_00048">
    <property type="entry name" value="UPF0102"/>
    <property type="match status" value="1"/>
</dbReference>
<gene>
    <name evidence="3" type="ORF">A3A38_04220</name>
</gene>
<evidence type="ECO:0000256" key="2">
    <source>
        <dbReference type="HAMAP-Rule" id="MF_00048"/>
    </source>
</evidence>
<dbReference type="GO" id="GO:0003676">
    <property type="term" value="F:nucleic acid binding"/>
    <property type="evidence" value="ECO:0007669"/>
    <property type="project" value="InterPro"/>
</dbReference>
<dbReference type="InterPro" id="IPR003509">
    <property type="entry name" value="UPF0102_YraN-like"/>
</dbReference>
<dbReference type="Pfam" id="PF02021">
    <property type="entry name" value="UPF0102"/>
    <property type="match status" value="1"/>
</dbReference>
<name>A0A1F6EH25_9BACT</name>
<evidence type="ECO:0000313" key="3">
    <source>
        <dbReference type="EMBL" id="OGG72936.1"/>
    </source>
</evidence>
<proteinExistence type="inferred from homology"/>
<dbReference type="EMBL" id="MFLY01000022">
    <property type="protein sequence ID" value="OGG72936.1"/>
    <property type="molecule type" value="Genomic_DNA"/>
</dbReference>
<dbReference type="SUPFAM" id="SSF52980">
    <property type="entry name" value="Restriction endonuclease-like"/>
    <property type="match status" value="1"/>
</dbReference>
<accession>A0A1F6EH25</accession>
<dbReference type="InterPro" id="IPR011335">
    <property type="entry name" value="Restrct_endonuc-II-like"/>
</dbReference>
<sequence length="132" mass="15196">MGKFPSSADSKNIGIAGEDAIASFIVEKGHRIICRNYRKKFGEVDIISINFGVIHFIEVKTSKFFQDSGFLPEVRVDSRKARKLRNISRFYLNENRIPDDMPWQIDVASVLVDDELIARRVELFENAVFDRT</sequence>
<evidence type="ECO:0000313" key="4">
    <source>
        <dbReference type="Proteomes" id="UP000177306"/>
    </source>
</evidence>
<dbReference type="PANTHER" id="PTHR34039:SF1">
    <property type="entry name" value="UPF0102 PROTEIN YRAN"/>
    <property type="match status" value="1"/>
</dbReference>
<dbReference type="Gene3D" id="3.40.1350.10">
    <property type="match status" value="1"/>
</dbReference>
<evidence type="ECO:0000256" key="1">
    <source>
        <dbReference type="ARBA" id="ARBA00006738"/>
    </source>
</evidence>
<dbReference type="AlphaFoldDB" id="A0A1F6EH25"/>
<reference evidence="3 4" key="1">
    <citation type="journal article" date="2016" name="Nat. Commun.">
        <title>Thousands of microbial genomes shed light on interconnected biogeochemical processes in an aquifer system.</title>
        <authorList>
            <person name="Anantharaman K."/>
            <person name="Brown C.T."/>
            <person name="Hug L.A."/>
            <person name="Sharon I."/>
            <person name="Castelle C.J."/>
            <person name="Probst A.J."/>
            <person name="Thomas B.C."/>
            <person name="Singh A."/>
            <person name="Wilkins M.J."/>
            <person name="Karaoz U."/>
            <person name="Brodie E.L."/>
            <person name="Williams K.H."/>
            <person name="Hubbard S.S."/>
            <person name="Banfield J.F."/>
        </authorList>
    </citation>
    <scope>NUCLEOTIDE SEQUENCE [LARGE SCALE GENOMIC DNA]</scope>
</reference>
<protein>
    <recommendedName>
        <fullName evidence="2">UPF0102 protein A3A38_04220</fullName>
    </recommendedName>
</protein>
<dbReference type="PANTHER" id="PTHR34039">
    <property type="entry name" value="UPF0102 PROTEIN YRAN"/>
    <property type="match status" value="1"/>
</dbReference>
<organism evidence="3 4">
    <name type="scientific">Candidatus Kaiserbacteria bacterium RIFCSPLOWO2_01_FULL_53_17</name>
    <dbReference type="NCBI Taxonomy" id="1798511"/>
    <lineage>
        <taxon>Bacteria</taxon>
        <taxon>Candidatus Kaiseribacteriota</taxon>
    </lineage>
</organism>
<dbReference type="InterPro" id="IPR011856">
    <property type="entry name" value="tRNA_endonuc-like_dom_sf"/>
</dbReference>
<comment type="similarity">
    <text evidence="1 2">Belongs to the UPF0102 family.</text>
</comment>